<dbReference type="Proteomes" id="UP000022910">
    <property type="component" value="Unassembled WGS sequence"/>
</dbReference>
<evidence type="ECO:0000256" key="1">
    <source>
        <dbReference type="SAM" id="MobiDB-lite"/>
    </source>
</evidence>
<dbReference type="AlphaFoldDB" id="A0A015K1V3"/>
<keyword evidence="3" id="KW-1185">Reference proteome</keyword>
<feature type="region of interest" description="Disordered" evidence="1">
    <location>
        <begin position="129"/>
        <end position="169"/>
    </location>
</feature>
<protein>
    <submittedName>
        <fullName evidence="2">Uncharacterized protein</fullName>
    </submittedName>
</protein>
<dbReference type="OrthoDB" id="10008801at2759"/>
<proteinExistence type="predicted"/>
<sequence>MSTPLDNNMKIDPNDPLVTKIRSDPEILVSIQEFSQLLQGKGVDISRGQMPSMLQMAKLASDKEINAKITNINTLLNRAGITLDSQTIQKFMNWANSDKASELNVSQNSTQKIPSQATTLTPKADIIEKSKETTSSPEKATFNQVESKVMAADTAKTATSKTTKEQPKESVGFIARIKSWIFKT</sequence>
<evidence type="ECO:0000313" key="3">
    <source>
        <dbReference type="Proteomes" id="UP000022910"/>
    </source>
</evidence>
<organism evidence="2 3">
    <name type="scientific">Rhizophagus irregularis (strain DAOM 197198w)</name>
    <name type="common">Glomus intraradices</name>
    <dbReference type="NCBI Taxonomy" id="1432141"/>
    <lineage>
        <taxon>Eukaryota</taxon>
        <taxon>Fungi</taxon>
        <taxon>Fungi incertae sedis</taxon>
        <taxon>Mucoromycota</taxon>
        <taxon>Glomeromycotina</taxon>
        <taxon>Glomeromycetes</taxon>
        <taxon>Glomerales</taxon>
        <taxon>Glomeraceae</taxon>
        <taxon>Rhizophagus</taxon>
    </lineage>
</organism>
<dbReference type="EMBL" id="JEMT01012368">
    <property type="protein sequence ID" value="EXX75742.1"/>
    <property type="molecule type" value="Genomic_DNA"/>
</dbReference>
<dbReference type="HOGENOM" id="CLU_1468968_0_0_1"/>
<evidence type="ECO:0000313" key="2">
    <source>
        <dbReference type="EMBL" id="EXX75742.1"/>
    </source>
</evidence>
<feature type="compositionally biased region" description="Polar residues" evidence="1">
    <location>
        <begin position="133"/>
        <end position="146"/>
    </location>
</feature>
<comment type="caution">
    <text evidence="2">The sequence shown here is derived from an EMBL/GenBank/DDBJ whole genome shotgun (WGS) entry which is preliminary data.</text>
</comment>
<reference evidence="2 3" key="1">
    <citation type="submission" date="2014-02" db="EMBL/GenBank/DDBJ databases">
        <title>Single nucleus genome sequencing reveals high similarity among nuclei of an endomycorrhizal fungus.</title>
        <authorList>
            <person name="Lin K."/>
            <person name="Geurts R."/>
            <person name="Zhang Z."/>
            <person name="Limpens E."/>
            <person name="Saunders D.G."/>
            <person name="Mu D."/>
            <person name="Pang E."/>
            <person name="Cao H."/>
            <person name="Cha H."/>
            <person name="Lin T."/>
            <person name="Zhou Q."/>
            <person name="Shang Y."/>
            <person name="Li Y."/>
            <person name="Ivanov S."/>
            <person name="Sharma T."/>
            <person name="Velzen R.V."/>
            <person name="Ruijter N.D."/>
            <person name="Aanen D.K."/>
            <person name="Win J."/>
            <person name="Kamoun S."/>
            <person name="Bisseling T."/>
            <person name="Huang S."/>
        </authorList>
    </citation>
    <scope>NUCLEOTIDE SEQUENCE [LARGE SCALE GENOMIC DNA]</scope>
    <source>
        <strain evidence="3">DAOM197198w</strain>
    </source>
</reference>
<gene>
    <name evidence="2" type="ORF">RirG_039210</name>
</gene>
<name>A0A015K1V3_RHIIW</name>
<accession>A0A015K1V3</accession>
<feature type="compositionally biased region" description="Low complexity" evidence="1">
    <location>
        <begin position="151"/>
        <end position="161"/>
    </location>
</feature>